<dbReference type="PATRIC" id="fig|320778.3.peg.5027"/>
<dbReference type="EMBL" id="LDOU01000034">
    <property type="protein sequence ID" value="KLV04544.1"/>
    <property type="molecule type" value="Genomic_DNA"/>
</dbReference>
<keyword evidence="10" id="KW-1185">Reference proteome</keyword>
<organism evidence="9 10">
    <name type="scientific">Photobacterium ganghwense</name>
    <dbReference type="NCBI Taxonomy" id="320778"/>
    <lineage>
        <taxon>Bacteria</taxon>
        <taxon>Pseudomonadati</taxon>
        <taxon>Pseudomonadota</taxon>
        <taxon>Gammaproteobacteria</taxon>
        <taxon>Vibrionales</taxon>
        <taxon>Vibrionaceae</taxon>
        <taxon>Photobacterium</taxon>
    </lineage>
</organism>
<dbReference type="Pfam" id="PF00535">
    <property type="entry name" value="Glycos_transf_2"/>
    <property type="match status" value="1"/>
</dbReference>
<evidence type="ECO:0000256" key="7">
    <source>
        <dbReference type="ARBA" id="ARBA00023136"/>
    </source>
</evidence>
<dbReference type="InterPro" id="IPR001173">
    <property type="entry name" value="Glyco_trans_2-like"/>
</dbReference>
<reference evidence="9 10" key="1">
    <citation type="submission" date="2015-05" db="EMBL/GenBank/DDBJ databases">
        <title>Photobacterium galathea sp. nov.</title>
        <authorList>
            <person name="Machado H."/>
            <person name="Gram L."/>
        </authorList>
    </citation>
    <scope>NUCLEOTIDE SEQUENCE [LARGE SCALE GENOMIC DNA]</scope>
    <source>
        <strain evidence="9 10">DSM 22954</strain>
    </source>
</reference>
<accession>A0A0J1GYH3</accession>
<evidence type="ECO:0000256" key="3">
    <source>
        <dbReference type="ARBA" id="ARBA00022679"/>
    </source>
</evidence>
<dbReference type="GO" id="GO:0005886">
    <property type="term" value="C:plasma membrane"/>
    <property type="evidence" value="ECO:0007669"/>
    <property type="project" value="TreeGrafter"/>
</dbReference>
<comment type="caution">
    <text evidence="9">The sequence shown here is derived from an EMBL/GenBank/DDBJ whole genome shotgun (WGS) entry which is preliminary data.</text>
</comment>
<evidence type="ECO:0000313" key="10">
    <source>
        <dbReference type="Proteomes" id="UP000035909"/>
    </source>
</evidence>
<dbReference type="Gene3D" id="3.90.550.10">
    <property type="entry name" value="Spore Coat Polysaccharide Biosynthesis Protein SpsA, Chain A"/>
    <property type="match status" value="1"/>
</dbReference>
<keyword evidence="5" id="KW-0448">Lipopolysaccharide biosynthesis</keyword>
<dbReference type="GO" id="GO:0009103">
    <property type="term" value="P:lipopolysaccharide biosynthetic process"/>
    <property type="evidence" value="ECO:0007669"/>
    <property type="project" value="UniProtKB-KW"/>
</dbReference>
<keyword evidence="6" id="KW-1133">Transmembrane helix</keyword>
<keyword evidence="4" id="KW-0812">Transmembrane</keyword>
<dbReference type="STRING" id="320778.ABT57_23520"/>
<keyword evidence="1" id="KW-1003">Cell membrane</keyword>
<dbReference type="InterPro" id="IPR029044">
    <property type="entry name" value="Nucleotide-diphossugar_trans"/>
</dbReference>
<evidence type="ECO:0000256" key="4">
    <source>
        <dbReference type="ARBA" id="ARBA00022692"/>
    </source>
</evidence>
<dbReference type="PANTHER" id="PTHR48090:SF3">
    <property type="entry name" value="UNDECAPRENYL-PHOSPHATE 4-DEOXY-4-FORMAMIDO-L-ARABINOSE TRANSFERASE"/>
    <property type="match status" value="1"/>
</dbReference>
<keyword evidence="3 9" id="KW-0808">Transferase</keyword>
<evidence type="ECO:0000259" key="8">
    <source>
        <dbReference type="Pfam" id="PF00535"/>
    </source>
</evidence>
<dbReference type="InterPro" id="IPR050256">
    <property type="entry name" value="Glycosyltransferase_2"/>
</dbReference>
<dbReference type="FunFam" id="3.90.550.10:FF:000170">
    <property type="entry name" value="Dolichol-phosphate mannosyltransferase"/>
    <property type="match status" value="1"/>
</dbReference>
<gene>
    <name evidence="9" type="ORF">ABT57_23520</name>
</gene>
<dbReference type="Proteomes" id="UP000035909">
    <property type="component" value="Unassembled WGS sequence"/>
</dbReference>
<keyword evidence="7" id="KW-0472">Membrane</keyword>
<evidence type="ECO:0000256" key="2">
    <source>
        <dbReference type="ARBA" id="ARBA00022676"/>
    </source>
</evidence>
<name>A0A0J1GYH3_9GAMM</name>
<dbReference type="RefSeq" id="WP_047887689.1">
    <property type="nucleotide sequence ID" value="NZ_CP071326.1"/>
</dbReference>
<feature type="domain" description="Glycosyltransferase 2-like" evidence="8">
    <location>
        <begin position="6"/>
        <end position="187"/>
    </location>
</feature>
<evidence type="ECO:0000313" key="9">
    <source>
        <dbReference type="EMBL" id="KLV04544.1"/>
    </source>
</evidence>
<evidence type="ECO:0000256" key="5">
    <source>
        <dbReference type="ARBA" id="ARBA00022985"/>
    </source>
</evidence>
<evidence type="ECO:0000256" key="6">
    <source>
        <dbReference type="ARBA" id="ARBA00022989"/>
    </source>
</evidence>
<dbReference type="CDD" id="cd04179">
    <property type="entry name" value="DPM_DPG-synthase_like"/>
    <property type="match status" value="1"/>
</dbReference>
<dbReference type="PANTHER" id="PTHR48090">
    <property type="entry name" value="UNDECAPRENYL-PHOSPHATE 4-DEOXY-4-FORMAMIDO-L-ARABINOSE TRANSFERASE-RELATED"/>
    <property type="match status" value="1"/>
</dbReference>
<dbReference type="AlphaFoldDB" id="A0A0J1GYH3"/>
<dbReference type="SUPFAM" id="SSF53448">
    <property type="entry name" value="Nucleotide-diphospho-sugar transferases"/>
    <property type="match status" value="1"/>
</dbReference>
<proteinExistence type="predicted"/>
<keyword evidence="2 9" id="KW-0328">Glycosyltransferase</keyword>
<sequence length="270" mass="29887">MYPLISVVLPAKNEQGNIGQLIEELHVALTGNVEFEILVIDDGSTDNTVEEALRAGQACIAEEFCQHQVAHGSHTPLPSSRKSRVSVLSHPVSCGQSTAIHTGISHARGEWIVTADSDGQNDPADIPALLKLAHQCQAPHFCIAGYRQKRLDTSWVRFQSKVANAIRQTILRDGVPDSGCGLKLFPKQTFLALPYFDHMHRFLPCLIKRLSGEIVVCPVNHRNRVAGQSNYNAWNRAWAGIIDLMGVLWLRKRTKYPPSVTLHTGQMSDE</sequence>
<dbReference type="OrthoDB" id="9802649at2"/>
<evidence type="ECO:0000256" key="1">
    <source>
        <dbReference type="ARBA" id="ARBA00022475"/>
    </source>
</evidence>
<dbReference type="GO" id="GO:0099621">
    <property type="term" value="F:undecaprenyl-phosphate 4-deoxy-4-formamido-L-arabinose transferase activity"/>
    <property type="evidence" value="ECO:0007669"/>
    <property type="project" value="TreeGrafter"/>
</dbReference>
<protein>
    <submittedName>
        <fullName evidence="9">Dolichol-phosphate mannosyltransferase</fullName>
    </submittedName>
</protein>